<evidence type="ECO:0000259" key="2">
    <source>
        <dbReference type="Pfam" id="PF03235"/>
    </source>
</evidence>
<dbReference type="EMBL" id="MCFA01000005">
    <property type="protein sequence ID" value="ORY18699.1"/>
    <property type="molecule type" value="Genomic_DNA"/>
</dbReference>
<proteinExistence type="predicted"/>
<dbReference type="STRING" id="1231657.A0A1Y2A849"/>
<dbReference type="Pfam" id="PF03235">
    <property type="entry name" value="GmrSD_N"/>
    <property type="match status" value="1"/>
</dbReference>
<reference evidence="3 4" key="1">
    <citation type="submission" date="2016-07" db="EMBL/GenBank/DDBJ databases">
        <title>Pervasive Adenine N6-methylation of Active Genes in Fungi.</title>
        <authorList>
            <consortium name="DOE Joint Genome Institute"/>
            <person name="Mondo S.J."/>
            <person name="Dannebaum R.O."/>
            <person name="Kuo R.C."/>
            <person name="Labutti K."/>
            <person name="Haridas S."/>
            <person name="Kuo A."/>
            <person name="Salamov A."/>
            <person name="Ahrendt S.R."/>
            <person name="Lipzen A."/>
            <person name="Sullivan W."/>
            <person name="Andreopoulos W.B."/>
            <person name="Clum A."/>
            <person name="Lindquist E."/>
            <person name="Daum C."/>
            <person name="Ramamoorthy G.K."/>
            <person name="Gryganskyi A."/>
            <person name="Culley D."/>
            <person name="Magnuson J.K."/>
            <person name="James T.Y."/>
            <person name="O'Malley M.A."/>
            <person name="Stajich J.E."/>
            <person name="Spatafora J.W."/>
            <person name="Visel A."/>
            <person name="Grigoriev I.V."/>
        </authorList>
    </citation>
    <scope>NUCLEOTIDE SEQUENCE [LARGE SCALE GENOMIC DNA]</scope>
    <source>
        <strain evidence="3 4">CBS 115471</strain>
    </source>
</reference>
<sequence>MAANQAQASIKDEDDDRDEFFDDDENEEFKYKSRPKLPIPFTVMRTLGDLVAALDAGSIDVNPDYQREVVWTAERMSGLINSLMENYYIPPIILNKKEFVDVESGAPTYSMVCVDGKQRLSSVKAFIRGMIPCHDYRGDKWWFVDPANKPSKKILPEITRNEFLSKELVSTEFVGLSPEQEEDLFARVQMGMQLNLAEKMRASSGPWQELAKLFVNDFSLIFTLLKDRARSKDFQLVLSCFSQIMEVEHPTTANGVPTLKTNYKALPKLLDNKAAVDDQSRSHLANTFATFKQLVQESPEIFTNVERKLKGVQTFAPLEFVSVSVLISMYSHTRNNKMLIGDIRALRNALRDNFVDLRLNISCWKFVWEWLDNLEAYRGTVEGTAIDRSVRPQAPPNPVPRQQAAEPSAVTAKRRGRPTARPEQPSFTAANAAEAARVGNTPKRQRVEAETPEQWSRERVVSQNEVVYPPFPGFSGVGSSTVQPLVLDDAEPSTHSRGAPVITSTIHTPSISQPAPRYSANLPPVSGFNPINGHAPQGLFTPPEARHNRVQELNSSRAPIATMSSIESPNPSSQRKPTSPILMLPHHTSQVPRQQPPQTRPSQPAQRSRPPQPTQNIQSPQSQLSSPMSTTQSPAWEDQLQAVLNASASTPPEEPRSPQPQQEFKYPPPRHGTSNKIPSRASDSHLDGVIDLTDEGDIERVAQDLLLSFAPHKTKPVNENISKAMKNISNGNAAGHLSVAGAKRERSNSGEPLAHNLLVRNSRQKKVHGMRKS</sequence>
<feature type="compositionally biased region" description="Low complexity" evidence="1">
    <location>
        <begin position="600"/>
        <end position="634"/>
    </location>
</feature>
<dbReference type="AlphaFoldDB" id="A0A1Y2A849"/>
<feature type="region of interest" description="Disordered" evidence="1">
    <location>
        <begin position="555"/>
        <end position="634"/>
    </location>
</feature>
<dbReference type="PANTHER" id="PTHR39639:SF1">
    <property type="entry name" value="DUF262 DOMAIN-CONTAINING PROTEIN"/>
    <property type="match status" value="1"/>
</dbReference>
<comment type="caution">
    <text evidence="3">The sequence shown here is derived from an EMBL/GenBank/DDBJ whole genome shotgun (WGS) entry which is preliminary data.</text>
</comment>
<feature type="region of interest" description="Disordered" evidence="1">
    <location>
        <begin position="388"/>
        <end position="458"/>
    </location>
</feature>
<evidence type="ECO:0000313" key="4">
    <source>
        <dbReference type="Proteomes" id="UP000193144"/>
    </source>
</evidence>
<dbReference type="InterPro" id="IPR004919">
    <property type="entry name" value="GmrSD_N"/>
</dbReference>
<feature type="compositionally biased region" description="Acidic residues" evidence="1">
    <location>
        <begin position="12"/>
        <end position="25"/>
    </location>
</feature>
<feature type="region of interest" description="Disordered" evidence="1">
    <location>
        <begin position="490"/>
        <end position="542"/>
    </location>
</feature>
<feature type="domain" description="GmrSD restriction endonucleases N-terminal" evidence="2">
    <location>
        <begin position="57"/>
        <end position="177"/>
    </location>
</feature>
<accession>A0A1Y2A849</accession>
<evidence type="ECO:0000256" key="1">
    <source>
        <dbReference type="SAM" id="MobiDB-lite"/>
    </source>
</evidence>
<dbReference type="PANTHER" id="PTHR39639">
    <property type="entry name" value="CHROMOSOME 16, WHOLE GENOME SHOTGUN SEQUENCE"/>
    <property type="match status" value="1"/>
</dbReference>
<feature type="compositionally biased region" description="Polar residues" evidence="1">
    <location>
        <begin position="502"/>
        <end position="513"/>
    </location>
</feature>
<protein>
    <recommendedName>
        <fullName evidence="2">GmrSD restriction endonucleases N-terminal domain-containing protein</fullName>
    </recommendedName>
</protein>
<evidence type="ECO:0000313" key="3">
    <source>
        <dbReference type="EMBL" id="ORY18699.1"/>
    </source>
</evidence>
<keyword evidence="4" id="KW-1185">Reference proteome</keyword>
<dbReference type="Proteomes" id="UP000193144">
    <property type="component" value="Unassembled WGS sequence"/>
</dbReference>
<dbReference type="OrthoDB" id="5419821at2759"/>
<feature type="compositionally biased region" description="Polar residues" evidence="1">
    <location>
        <begin position="555"/>
        <end position="577"/>
    </location>
</feature>
<name>A0A1Y2A849_9PLEO</name>
<feature type="compositionally biased region" description="Basic and acidic residues" evidence="1">
    <location>
        <begin position="445"/>
        <end position="458"/>
    </location>
</feature>
<organism evidence="3 4">
    <name type="scientific">Clohesyomyces aquaticus</name>
    <dbReference type="NCBI Taxonomy" id="1231657"/>
    <lineage>
        <taxon>Eukaryota</taxon>
        <taxon>Fungi</taxon>
        <taxon>Dikarya</taxon>
        <taxon>Ascomycota</taxon>
        <taxon>Pezizomycotina</taxon>
        <taxon>Dothideomycetes</taxon>
        <taxon>Pleosporomycetidae</taxon>
        <taxon>Pleosporales</taxon>
        <taxon>Lindgomycetaceae</taxon>
        <taxon>Clohesyomyces</taxon>
    </lineage>
</organism>
<feature type="region of interest" description="Disordered" evidence="1">
    <location>
        <begin position="1"/>
        <end position="25"/>
    </location>
</feature>
<gene>
    <name evidence="3" type="ORF">BCR34DRAFT_660057</name>
</gene>
<feature type="region of interest" description="Disordered" evidence="1">
    <location>
        <begin position="647"/>
        <end position="684"/>
    </location>
</feature>